<comment type="caution">
    <text evidence="1">The sequence shown here is derived from an EMBL/GenBank/DDBJ whole genome shotgun (WGS) entry which is preliminary data.</text>
</comment>
<dbReference type="RefSeq" id="WP_146220596.1">
    <property type="nucleotide sequence ID" value="NZ_JACGCU010000013.1"/>
</dbReference>
<dbReference type="EMBL" id="JACGCU010000013">
    <property type="protein sequence ID" value="MBA6059456.1"/>
    <property type="molecule type" value="Genomic_DNA"/>
</dbReference>
<sequence length="93" mass="10081">MSLHTLVSDFSCADSPWKTRHKGVPQASGSVPVQCRSKTVIGIKVMQKAWFHAGKKPVKAPQARARCGVFAKMDRIIVRRTGDQNFGGASDGV</sequence>
<name>A0A7W2JI55_9PSED</name>
<organism evidence="1 2">
    <name type="scientific">Pseudomonas juntendi</name>
    <dbReference type="NCBI Taxonomy" id="2666183"/>
    <lineage>
        <taxon>Bacteria</taxon>
        <taxon>Pseudomonadati</taxon>
        <taxon>Pseudomonadota</taxon>
        <taxon>Gammaproteobacteria</taxon>
        <taxon>Pseudomonadales</taxon>
        <taxon>Pseudomonadaceae</taxon>
        <taxon>Pseudomonas</taxon>
    </lineage>
</organism>
<protein>
    <submittedName>
        <fullName evidence="1">Uncharacterized protein</fullName>
    </submittedName>
</protein>
<dbReference type="Proteomes" id="UP000556620">
    <property type="component" value="Unassembled WGS sequence"/>
</dbReference>
<accession>A0A7W2JI55</accession>
<reference evidence="1 2" key="1">
    <citation type="submission" date="2020-07" db="EMBL/GenBank/DDBJ databases">
        <title>Diversity of carbapenemase encoding genes among Pseudomonas putida group clinical isolates in a tertiary Brazilian hospital.</title>
        <authorList>
            <person name="Alberto-Lei F."/>
            <person name="Nodari C.S."/>
            <person name="Streling A.P."/>
            <person name="Paulino J.T."/>
            <person name="Bessa-Neto F.O."/>
            <person name="Cayo R."/>
            <person name="Gales A.C."/>
        </authorList>
    </citation>
    <scope>NUCLEOTIDE SEQUENCE [LARGE SCALE GENOMIC DNA]</scope>
    <source>
        <strain evidence="1 2">14535</strain>
    </source>
</reference>
<dbReference type="AlphaFoldDB" id="A0A7W2JI55"/>
<evidence type="ECO:0000313" key="2">
    <source>
        <dbReference type="Proteomes" id="UP000556620"/>
    </source>
</evidence>
<gene>
    <name evidence="1" type="ORF">H4C44_09760</name>
</gene>
<proteinExistence type="predicted"/>
<evidence type="ECO:0000313" key="1">
    <source>
        <dbReference type="EMBL" id="MBA6059456.1"/>
    </source>
</evidence>